<evidence type="ECO:0000259" key="2">
    <source>
        <dbReference type="PROSITE" id="PS51387"/>
    </source>
</evidence>
<dbReference type="Pfam" id="PF01565">
    <property type="entry name" value="FAD_binding_4"/>
    <property type="match status" value="1"/>
</dbReference>
<proteinExistence type="predicted"/>
<dbReference type="Gene3D" id="3.30.70.2520">
    <property type="match status" value="1"/>
</dbReference>
<protein>
    <submittedName>
        <fullName evidence="3">L-gulonolactone oxidase</fullName>
    </submittedName>
</protein>
<dbReference type="InterPro" id="IPR016166">
    <property type="entry name" value="FAD-bd_PCMH"/>
</dbReference>
<organism evidence="3 4">
    <name type="scientific">Cardiosporidium cionae</name>
    <dbReference type="NCBI Taxonomy" id="476202"/>
    <lineage>
        <taxon>Eukaryota</taxon>
        <taxon>Sar</taxon>
        <taxon>Alveolata</taxon>
        <taxon>Apicomplexa</taxon>
        <taxon>Aconoidasida</taxon>
        <taxon>Nephromycida</taxon>
        <taxon>Cardiosporidium</taxon>
    </lineage>
</organism>
<dbReference type="Gene3D" id="1.10.45.10">
    <property type="entry name" value="Vanillyl-alcohol Oxidase, Chain A, domain 4"/>
    <property type="match status" value="1"/>
</dbReference>
<dbReference type="PIRSF" id="PIRSF000136">
    <property type="entry name" value="LGO_GLO"/>
    <property type="match status" value="1"/>
</dbReference>
<dbReference type="InterPro" id="IPR006094">
    <property type="entry name" value="Oxid_FAD_bind_N"/>
</dbReference>
<comment type="caution">
    <text evidence="3">The sequence shown here is derived from an EMBL/GenBank/DDBJ whole genome shotgun (WGS) entry which is preliminary data.</text>
</comment>
<reference evidence="3 4" key="1">
    <citation type="journal article" date="2020" name="bioRxiv">
        <title>Metabolic contributions of an alphaproteobacterial endosymbiont in the apicomplexan Cardiosporidium cionae.</title>
        <authorList>
            <person name="Hunter E.S."/>
            <person name="Paight C.J."/>
            <person name="Lane C.E."/>
        </authorList>
    </citation>
    <scope>NUCLEOTIDE SEQUENCE [LARGE SCALE GENOMIC DNA]</scope>
    <source>
        <strain evidence="3">ESH_2018</strain>
    </source>
</reference>
<dbReference type="InterPro" id="IPR010031">
    <property type="entry name" value="FAD_lactone_oxidase-like"/>
</dbReference>
<dbReference type="NCBIfam" id="TIGR01679">
    <property type="entry name" value="bact_FAD_ox"/>
    <property type="match status" value="1"/>
</dbReference>
<dbReference type="InterPro" id="IPR016171">
    <property type="entry name" value="Vanillyl_alc_oxidase_C-sub2"/>
</dbReference>
<sequence length="473" mass="54965">MDPTTQTIHTIDQRVILGIVLRAMRWSWGWNDQSKTWMNWHNTQVVTPAMYDFPSSTEEIVQIMADVQKRGQKVKVVGMGCSPNTMAISPSRMIFVDKLNKILHVDPKQGTVRVQAGVTFQQLNEELPKHHVGLSVLTSISEQSVGGALACAIHGTGGNFGSVSTYVKSLQLITLSGDILECSENENPELFKACLCHLGGFGMISEITLKTEPEFKLQSHQKENTLVNVLHTLNEKIESNEHWRFWYFPHTQMCVEWKANRVPLETTNRCEGDWVASQLKIFNYALEASLLIGNVFPRFNKLVNKMCRFIAFRKESIVVDRSDKVFNFDCLFRQYVNEWSIPREHCKTALLLIKQMIENRPEWGIHFPIEVRFSKEDDIWLSPGYGRQNCWIGIIMYRPWNNEPPSYWKEYFKEFEEIMKSLDGRPHWAKEHSLNYADFKTMYPKLDEWIALRNRMDPKNLFVNSYLEKIITS</sequence>
<dbReference type="InterPro" id="IPR036318">
    <property type="entry name" value="FAD-bd_PCMH-like_sf"/>
</dbReference>
<keyword evidence="1" id="KW-0560">Oxidoreductase</keyword>
<dbReference type="EMBL" id="JADAQX010000819">
    <property type="protein sequence ID" value="KAF8819321.1"/>
    <property type="molecule type" value="Genomic_DNA"/>
</dbReference>
<accession>A0ABQ7J5R4</accession>
<gene>
    <name evidence="3" type="ORF">IE077_001192</name>
</gene>
<dbReference type="Gene3D" id="3.30.465.10">
    <property type="match status" value="1"/>
</dbReference>
<dbReference type="InterPro" id="IPR016169">
    <property type="entry name" value="FAD-bd_PCMH_sub2"/>
</dbReference>
<evidence type="ECO:0000313" key="4">
    <source>
        <dbReference type="Proteomes" id="UP000823046"/>
    </source>
</evidence>
<name>A0ABQ7J5R4_9APIC</name>
<dbReference type="SUPFAM" id="SSF56176">
    <property type="entry name" value="FAD-binding/transporter-associated domain-like"/>
    <property type="match status" value="1"/>
</dbReference>
<dbReference type="PANTHER" id="PTHR43762">
    <property type="entry name" value="L-GULONOLACTONE OXIDASE"/>
    <property type="match status" value="1"/>
</dbReference>
<feature type="domain" description="FAD-binding PCMH-type" evidence="2">
    <location>
        <begin position="44"/>
        <end position="214"/>
    </location>
</feature>
<keyword evidence="4" id="KW-1185">Reference proteome</keyword>
<evidence type="ECO:0000256" key="1">
    <source>
        <dbReference type="ARBA" id="ARBA00023002"/>
    </source>
</evidence>
<dbReference type="InterPro" id="IPR016167">
    <property type="entry name" value="FAD-bd_PCMH_sub1"/>
</dbReference>
<dbReference type="PANTHER" id="PTHR43762:SF1">
    <property type="entry name" value="D-ARABINONO-1,4-LACTONE OXIDASE"/>
    <property type="match status" value="1"/>
</dbReference>
<dbReference type="Pfam" id="PF04030">
    <property type="entry name" value="ALO"/>
    <property type="match status" value="1"/>
</dbReference>
<evidence type="ECO:0000313" key="3">
    <source>
        <dbReference type="EMBL" id="KAF8819321.1"/>
    </source>
</evidence>
<dbReference type="InterPro" id="IPR007173">
    <property type="entry name" value="ALO_C"/>
</dbReference>
<dbReference type="PROSITE" id="PS51387">
    <property type="entry name" value="FAD_PCMH"/>
    <property type="match status" value="1"/>
</dbReference>
<dbReference type="Proteomes" id="UP000823046">
    <property type="component" value="Unassembled WGS sequence"/>
</dbReference>
<dbReference type="Gene3D" id="3.30.43.10">
    <property type="entry name" value="Uridine Diphospho-n-acetylenolpyruvylglucosamine Reductase, domain 2"/>
    <property type="match status" value="1"/>
</dbReference>